<dbReference type="RefSeq" id="WP_281252091.1">
    <property type="nucleotide sequence ID" value="NZ_FPAA01000014.1"/>
</dbReference>
<dbReference type="Proteomes" id="UP000198660">
    <property type="component" value="Unassembled WGS sequence"/>
</dbReference>
<name>A0A1I6U6S4_9BACL</name>
<dbReference type="AlphaFoldDB" id="A0A1I6U6S4"/>
<gene>
    <name evidence="1" type="ORF">SAMN05444972_1149</name>
</gene>
<dbReference type="EMBL" id="FPAA01000014">
    <property type="protein sequence ID" value="SFS97122.1"/>
    <property type="molecule type" value="Genomic_DNA"/>
</dbReference>
<evidence type="ECO:0000313" key="1">
    <source>
        <dbReference type="EMBL" id="SFS97122.1"/>
    </source>
</evidence>
<sequence length="41" mass="4855">MHTQKEVCHICGEPIEESRDAKLNECCSAQWIKQQIDNYYL</sequence>
<evidence type="ECO:0000313" key="2">
    <source>
        <dbReference type="Proteomes" id="UP000198660"/>
    </source>
</evidence>
<protein>
    <submittedName>
        <fullName evidence="1">Uncharacterized protein</fullName>
    </submittedName>
</protein>
<keyword evidence="2" id="KW-1185">Reference proteome</keyword>
<organism evidence="1 2">
    <name type="scientific">Marininema halotolerans</name>
    <dbReference type="NCBI Taxonomy" id="1155944"/>
    <lineage>
        <taxon>Bacteria</taxon>
        <taxon>Bacillati</taxon>
        <taxon>Bacillota</taxon>
        <taxon>Bacilli</taxon>
        <taxon>Bacillales</taxon>
        <taxon>Thermoactinomycetaceae</taxon>
        <taxon>Marininema</taxon>
    </lineage>
</organism>
<accession>A0A1I6U6S4</accession>
<proteinExistence type="predicted"/>
<reference evidence="2" key="1">
    <citation type="submission" date="2016-10" db="EMBL/GenBank/DDBJ databases">
        <authorList>
            <person name="Varghese N."/>
            <person name="Submissions S."/>
        </authorList>
    </citation>
    <scope>NUCLEOTIDE SEQUENCE [LARGE SCALE GENOMIC DNA]</scope>
    <source>
        <strain evidence="2">DSM 45789</strain>
    </source>
</reference>